<proteinExistence type="predicted"/>
<feature type="non-terminal residue" evidence="1">
    <location>
        <position position="194"/>
    </location>
</feature>
<protein>
    <submittedName>
        <fullName evidence="1">Uncharacterized protein</fullName>
    </submittedName>
</protein>
<name>X0VDQ3_9ZZZZ</name>
<reference evidence="1" key="1">
    <citation type="journal article" date="2014" name="Front. Microbiol.">
        <title>High frequency of phylogenetically diverse reductive dehalogenase-homologous genes in deep subseafloor sedimentary metagenomes.</title>
        <authorList>
            <person name="Kawai M."/>
            <person name="Futagami T."/>
            <person name="Toyoda A."/>
            <person name="Takaki Y."/>
            <person name="Nishi S."/>
            <person name="Hori S."/>
            <person name="Arai W."/>
            <person name="Tsubouchi T."/>
            <person name="Morono Y."/>
            <person name="Uchiyama I."/>
            <person name="Ito T."/>
            <person name="Fujiyama A."/>
            <person name="Inagaki F."/>
            <person name="Takami H."/>
        </authorList>
    </citation>
    <scope>NUCLEOTIDE SEQUENCE</scope>
    <source>
        <strain evidence="1">Expedition CK06-06</strain>
    </source>
</reference>
<organism evidence="1">
    <name type="scientific">marine sediment metagenome</name>
    <dbReference type="NCBI Taxonomy" id="412755"/>
    <lineage>
        <taxon>unclassified sequences</taxon>
        <taxon>metagenomes</taxon>
        <taxon>ecological metagenomes</taxon>
    </lineage>
</organism>
<dbReference type="PROSITE" id="PS51257">
    <property type="entry name" value="PROKAR_LIPOPROTEIN"/>
    <property type="match status" value="1"/>
</dbReference>
<evidence type="ECO:0000313" key="1">
    <source>
        <dbReference type="EMBL" id="GAG16304.1"/>
    </source>
</evidence>
<gene>
    <name evidence="1" type="ORF">S01H1_54314</name>
</gene>
<dbReference type="EMBL" id="BARS01035232">
    <property type="protein sequence ID" value="GAG16304.1"/>
    <property type="molecule type" value="Genomic_DNA"/>
</dbReference>
<accession>X0VDQ3</accession>
<dbReference type="AlphaFoldDB" id="X0VDQ3"/>
<sequence>MKKLIYLLVILSFVLGCKKNKNGANGTIRYNISYTNSANKLKTGNNDSNLKNTSGDSDSLYTQFGDYITSLSPSRFTAKFQTIRFNDDKLNTVDGHLLELVDNNAPPNAPERFADFTNNSTVSVIPTLYGTDIDQDAGSFTANEINFIYFYFVIIYFYQEAALPIQYNGINLSQFNNFYNDSVIINNVLMINHN</sequence>
<comment type="caution">
    <text evidence="1">The sequence shown here is derived from an EMBL/GenBank/DDBJ whole genome shotgun (WGS) entry which is preliminary data.</text>
</comment>